<organism evidence="1 2">
    <name type="scientific">Acinetobacter tjernbergiae DSM 14971 = CIP 107465</name>
    <dbReference type="NCBI Taxonomy" id="1120928"/>
    <lineage>
        <taxon>Bacteria</taxon>
        <taxon>Pseudomonadati</taxon>
        <taxon>Pseudomonadota</taxon>
        <taxon>Gammaproteobacteria</taxon>
        <taxon>Moraxellales</taxon>
        <taxon>Moraxellaceae</taxon>
        <taxon>Acinetobacter</taxon>
    </lineage>
</organism>
<name>V2WC14_9GAMM</name>
<evidence type="ECO:0000313" key="2">
    <source>
        <dbReference type="Proteomes" id="UP000017404"/>
    </source>
</evidence>
<dbReference type="PATRIC" id="fig|1120928.5.peg.103"/>
<accession>V2WC14</accession>
<dbReference type="RefSeq" id="WP_018676948.1">
    <property type="nucleotide sequence ID" value="NZ_AYEV01000001.1"/>
</dbReference>
<comment type="caution">
    <text evidence="1">The sequence shown here is derived from an EMBL/GenBank/DDBJ whole genome shotgun (WGS) entry which is preliminary data.</text>
</comment>
<dbReference type="OrthoDB" id="6906164at2"/>
<sequence length="79" mass="9184">MIKDKLIYSIKQFIDKKDISIKNAQRIEVLLDDLKSEEELINNMILILASYVCGGGEYMYDEDEVILELKKILIFLNDA</sequence>
<dbReference type="Proteomes" id="UP000017404">
    <property type="component" value="Unassembled WGS sequence"/>
</dbReference>
<reference evidence="1 2" key="1">
    <citation type="submission" date="2013-10" db="EMBL/GenBank/DDBJ databases">
        <title>The Genome Sequence of Acinetobacter tjernbergiae CIP107465.</title>
        <authorList>
            <consortium name="The Broad Institute Genomics Platform"/>
            <consortium name="The Broad Institute Genome Sequencing Center for Infectious Disease"/>
            <person name="Cerqueira G."/>
            <person name="Feldgarden M."/>
            <person name="Courvalin P."/>
            <person name="Grillot-Courvalin C."/>
            <person name="Clermont D."/>
            <person name="Rocha E."/>
            <person name="Yoon E.-J."/>
            <person name="Nemec A."/>
            <person name="Young S.K."/>
            <person name="Zeng Q."/>
            <person name="Gargeya S."/>
            <person name="Fitzgerald M."/>
            <person name="Abouelleil A."/>
            <person name="Alvarado L."/>
            <person name="Berlin A.M."/>
            <person name="Chapman S.B."/>
            <person name="Gainer-Dewar J."/>
            <person name="Goldberg J."/>
            <person name="Gnerre S."/>
            <person name="Griggs A."/>
            <person name="Gujja S."/>
            <person name="Hansen M."/>
            <person name="Howarth C."/>
            <person name="Imamovic A."/>
            <person name="Ireland A."/>
            <person name="Larimer J."/>
            <person name="McCowan C."/>
            <person name="Murphy C."/>
            <person name="Pearson M."/>
            <person name="Poon T.W."/>
            <person name="Priest M."/>
            <person name="Roberts A."/>
            <person name="Saif S."/>
            <person name="Shea T."/>
            <person name="Sykes S."/>
            <person name="Wortman J."/>
            <person name="Nusbaum C."/>
            <person name="Birren B."/>
        </authorList>
    </citation>
    <scope>NUCLEOTIDE SEQUENCE [LARGE SCALE GENOMIC DNA]</scope>
    <source>
        <strain evidence="1 2">CIP 107465</strain>
    </source>
</reference>
<proteinExistence type="predicted"/>
<dbReference type="AlphaFoldDB" id="V2WC14"/>
<dbReference type="EMBL" id="AYEV01000001">
    <property type="protein sequence ID" value="ESK57564.1"/>
    <property type="molecule type" value="Genomic_DNA"/>
</dbReference>
<protein>
    <submittedName>
        <fullName evidence="1">Uncharacterized protein</fullName>
    </submittedName>
</protein>
<evidence type="ECO:0000313" key="1">
    <source>
        <dbReference type="EMBL" id="ESK57564.1"/>
    </source>
</evidence>
<gene>
    <name evidence="1" type="ORF">F990_00100</name>
</gene>
<keyword evidence="2" id="KW-1185">Reference proteome</keyword>